<organism evidence="1 2">
    <name type="scientific">Rothia nasimurium</name>
    <dbReference type="NCBI Taxonomy" id="85336"/>
    <lineage>
        <taxon>Bacteria</taxon>
        <taxon>Bacillati</taxon>
        <taxon>Actinomycetota</taxon>
        <taxon>Actinomycetes</taxon>
        <taxon>Micrococcales</taxon>
        <taxon>Micrococcaceae</taxon>
        <taxon>Rothia</taxon>
    </lineage>
</organism>
<gene>
    <name evidence="1" type="ORF">A7979_06055</name>
</gene>
<comment type="caution">
    <text evidence="1">The sequence shown here is derived from an EMBL/GenBank/DDBJ whole genome shotgun (WGS) entry which is preliminary data.</text>
</comment>
<keyword evidence="2" id="KW-1185">Reference proteome</keyword>
<proteinExistence type="predicted"/>
<dbReference type="AlphaFoldDB" id="A0A1Y1RMR6"/>
<reference evidence="1 2" key="1">
    <citation type="submission" date="2016-05" db="EMBL/GenBank/DDBJ databases">
        <title>Draft genome sequence of a porcine commensal Rothia nasimurium.</title>
        <authorList>
            <person name="Gaiser R.A."/>
            <person name="Van Baarlen P."/>
            <person name="Wells J.M."/>
        </authorList>
    </citation>
    <scope>NUCLEOTIDE SEQUENCE [LARGE SCALE GENOMIC DNA]</scope>
    <source>
        <strain evidence="1 2">PT-32</strain>
    </source>
</reference>
<protein>
    <recommendedName>
        <fullName evidence="3">DNA-binding protein</fullName>
    </recommendedName>
</protein>
<evidence type="ECO:0000313" key="1">
    <source>
        <dbReference type="EMBL" id="ORC15816.1"/>
    </source>
</evidence>
<dbReference type="Gene3D" id="1.10.10.60">
    <property type="entry name" value="Homeodomain-like"/>
    <property type="match status" value="1"/>
</dbReference>
<evidence type="ECO:0008006" key="3">
    <source>
        <dbReference type="Google" id="ProtNLM"/>
    </source>
</evidence>
<sequence>MFVMTVDQRNSTQTGIDLIPQLHRDLSNNSAITAPLREFQRTAGDEVQAVFDNPHNLLTTTRVLARQGSWHIGIGSGIVNQPLPSEARAGSGQAYRNARYAVERSKKSPGHIAFEGRSRFAPLIEASLQLVMGLEEDRNDTWQSMGELYDRGLSQQAIAEQCGTYQSAVSRALKRGRWHETRKILKELTHLLEEEL</sequence>
<dbReference type="EMBL" id="LXWF01000042">
    <property type="protein sequence ID" value="ORC15816.1"/>
    <property type="molecule type" value="Genomic_DNA"/>
</dbReference>
<name>A0A1Y1RMR6_9MICC</name>
<dbReference type="Proteomes" id="UP000192359">
    <property type="component" value="Unassembled WGS sequence"/>
</dbReference>
<accession>A0A1Y1RMR6</accession>
<evidence type="ECO:0000313" key="2">
    <source>
        <dbReference type="Proteomes" id="UP000192359"/>
    </source>
</evidence>